<proteinExistence type="predicted"/>
<evidence type="ECO:0000313" key="3">
    <source>
        <dbReference type="EMBL" id="VFK31354.1"/>
    </source>
</evidence>
<name>A0A450WEF9_9GAMM</name>
<dbReference type="EMBL" id="CAADFP010000136">
    <property type="protein sequence ID" value="VFK31354.1"/>
    <property type="molecule type" value="Genomic_DNA"/>
</dbReference>
<gene>
    <name evidence="2" type="ORF">BECKLPF1236A_GA0070988_101255</name>
    <name evidence="3" type="ORF">BECKLPF1236C_GA0070990_101365</name>
</gene>
<dbReference type="EMBL" id="CAADFM010000125">
    <property type="protein sequence ID" value="VFK15423.1"/>
    <property type="molecule type" value="Genomic_DNA"/>
</dbReference>
<dbReference type="AlphaFoldDB" id="A0A450WEF9"/>
<organism evidence="2">
    <name type="scientific">Candidatus Kentrum sp. LPFa</name>
    <dbReference type="NCBI Taxonomy" id="2126335"/>
    <lineage>
        <taxon>Bacteria</taxon>
        <taxon>Pseudomonadati</taxon>
        <taxon>Pseudomonadota</taxon>
        <taxon>Gammaproteobacteria</taxon>
        <taxon>Candidatus Kentrum</taxon>
    </lineage>
</organism>
<sequence>MKACRASRSPLIEAQCTECDHKILMPHSCGHRSCPHCQHHESQQCLERQLKKQVPAEYFLLTFTLPKEFRELAWQQRILYLLRFNPNRALGWIQGTLPSAVSSVWHQDDDSRNPDTSPIFTTTPSFYWKYGGKEQPLRKLNVTNGRDQNRKGYHFLLRETCPERSRMGISWPEKFQARKIPPYGRSDKGTVKMTILLVLAFCRIGVRETKIPEYLRTARLPPFHFRAIALHVQQLGL</sequence>
<dbReference type="PANTHER" id="PTHR37023">
    <property type="entry name" value="TRANSPOSASE"/>
    <property type="match status" value="1"/>
</dbReference>
<dbReference type="InterPro" id="IPR026889">
    <property type="entry name" value="Zn_Tnp"/>
</dbReference>
<reference evidence="2" key="1">
    <citation type="submission" date="2019-02" db="EMBL/GenBank/DDBJ databases">
        <authorList>
            <person name="Gruber-Vodicka R. H."/>
            <person name="Seah K. B. B."/>
        </authorList>
    </citation>
    <scope>NUCLEOTIDE SEQUENCE</scope>
    <source>
        <strain evidence="2">BECK_S312</strain>
        <strain evidence="3">BECK_S426</strain>
    </source>
</reference>
<accession>A0A450WEF9</accession>
<dbReference type="PANTHER" id="PTHR37023:SF1">
    <property type="entry name" value="ISSOD25 TRANSPOSASE TNPA_ISSOD25"/>
    <property type="match status" value="1"/>
</dbReference>
<evidence type="ECO:0000259" key="1">
    <source>
        <dbReference type="Pfam" id="PF14319"/>
    </source>
</evidence>
<dbReference type="Pfam" id="PF14319">
    <property type="entry name" value="Zn_Tnp_IS91"/>
    <property type="match status" value="1"/>
</dbReference>
<protein>
    <submittedName>
        <fullName evidence="2">Transposase zinc-binding domain-containing protein</fullName>
    </submittedName>
</protein>
<evidence type="ECO:0000313" key="2">
    <source>
        <dbReference type="EMBL" id="VFK15423.1"/>
    </source>
</evidence>
<feature type="domain" description="Transposase zinc-binding" evidence="1">
    <location>
        <begin position="1"/>
        <end position="65"/>
    </location>
</feature>